<gene>
    <name evidence="2" type="ORF">P375_11295</name>
</gene>
<comment type="caution">
    <text evidence="2">The sequence shown here is derived from an EMBL/GenBank/DDBJ whole genome shotgun (WGS) entry which is preliminary data.</text>
</comment>
<evidence type="ECO:0000313" key="3">
    <source>
        <dbReference type="Proteomes" id="UP000030418"/>
    </source>
</evidence>
<keyword evidence="3" id="KW-1185">Reference proteome</keyword>
<evidence type="ECO:0008006" key="4">
    <source>
        <dbReference type="Google" id="ProtNLM"/>
    </source>
</evidence>
<keyword evidence="1" id="KW-0472">Membrane</keyword>
<reference evidence="2 3" key="1">
    <citation type="submission" date="2014-08" db="EMBL/GenBank/DDBJ databases">
        <title>Chaperone-usher fimbriae in a diverse selection of Gallibacterium genomes.</title>
        <authorList>
            <person name="Kudirkiene E."/>
            <person name="Bager R.J."/>
            <person name="Johnson T.J."/>
            <person name="Bojesen A.M."/>
        </authorList>
    </citation>
    <scope>NUCLEOTIDE SEQUENCE [LARGE SCALE GENOMIC DNA]</scope>
    <source>
        <strain evidence="2 3">CCM5976</strain>
    </source>
</reference>
<evidence type="ECO:0000313" key="2">
    <source>
        <dbReference type="EMBL" id="KGQ29988.1"/>
    </source>
</evidence>
<keyword evidence="1" id="KW-0812">Transmembrane</keyword>
<organism evidence="2 3">
    <name type="scientific">Gallibacterium genomosp. 2</name>
    <dbReference type="NCBI Taxonomy" id="155517"/>
    <lineage>
        <taxon>Bacteria</taxon>
        <taxon>Pseudomonadati</taxon>
        <taxon>Pseudomonadota</taxon>
        <taxon>Gammaproteobacteria</taxon>
        <taxon>Pasteurellales</taxon>
        <taxon>Pasteurellaceae</taxon>
        <taxon>Gallibacterium</taxon>
    </lineage>
</organism>
<dbReference type="AlphaFoldDB" id="A0A0A2XCW6"/>
<sequence>MFTTNKWLYVIAIMTLLLISVAYQYQLIKNLKSEIDKQSDTIAIQSATIVQLHADMANNQRLTLELSKSESDARSKSDEVIKNISADDKASDAYNSVAPKSIIDFLRK</sequence>
<dbReference type="EMBL" id="JPXY01000061">
    <property type="protein sequence ID" value="KGQ29988.1"/>
    <property type="molecule type" value="Genomic_DNA"/>
</dbReference>
<name>A0A0A2XCW6_9PAST</name>
<feature type="transmembrane region" description="Helical" evidence="1">
    <location>
        <begin position="6"/>
        <end position="25"/>
    </location>
</feature>
<protein>
    <recommendedName>
        <fullName evidence="4">DUF2570 domain-containing protein</fullName>
    </recommendedName>
</protein>
<dbReference type="Proteomes" id="UP000030418">
    <property type="component" value="Unassembled WGS sequence"/>
</dbReference>
<accession>A0A0A2XCW6</accession>
<proteinExistence type="predicted"/>
<keyword evidence="1" id="KW-1133">Transmembrane helix</keyword>
<evidence type="ECO:0000256" key="1">
    <source>
        <dbReference type="SAM" id="Phobius"/>
    </source>
</evidence>